<dbReference type="PROSITE" id="PS50994">
    <property type="entry name" value="INTEGRASE"/>
    <property type="match status" value="1"/>
</dbReference>
<reference evidence="2" key="1">
    <citation type="submission" date="2020-07" db="EMBL/GenBank/DDBJ databases">
        <title>Multicomponent nature underlies the extraordinary mechanical properties of spider dragline silk.</title>
        <authorList>
            <person name="Kono N."/>
            <person name="Nakamura H."/>
            <person name="Mori M."/>
            <person name="Yoshida Y."/>
            <person name="Ohtoshi R."/>
            <person name="Malay A.D."/>
            <person name="Moran D.A.P."/>
            <person name="Tomita M."/>
            <person name="Numata K."/>
            <person name="Arakawa K."/>
        </authorList>
    </citation>
    <scope>NUCLEOTIDE SEQUENCE</scope>
</reference>
<protein>
    <submittedName>
        <fullName evidence="2">Integrase catalytic domain-containing protein</fullName>
    </submittedName>
</protein>
<sequence length="128" mass="14799">MTTDTFLLAFRRFIARRGLCSLVISDNARTFKHAELELQQMWKVLNHADVKNFYSAHSIKWNYIIERAVWWGGFYERMVRSVKVALRKTLGKSSLTTEQLSTVLTDNEGMINSRPITYVGGETEEPIP</sequence>
<keyword evidence="3" id="KW-1185">Reference proteome</keyword>
<gene>
    <name evidence="2" type="primary">AVEN_57770_1</name>
    <name evidence="2" type="ORF">TNCT_91941</name>
</gene>
<evidence type="ECO:0000313" key="3">
    <source>
        <dbReference type="Proteomes" id="UP000887116"/>
    </source>
</evidence>
<dbReference type="InterPro" id="IPR012337">
    <property type="entry name" value="RNaseH-like_sf"/>
</dbReference>
<dbReference type="GO" id="GO:0003676">
    <property type="term" value="F:nucleic acid binding"/>
    <property type="evidence" value="ECO:0007669"/>
    <property type="project" value="InterPro"/>
</dbReference>
<proteinExistence type="predicted"/>
<dbReference type="AlphaFoldDB" id="A0A8X6LXZ8"/>
<name>A0A8X6LXZ8_TRICU</name>
<dbReference type="InterPro" id="IPR001584">
    <property type="entry name" value="Integrase_cat-core"/>
</dbReference>
<feature type="domain" description="Integrase catalytic" evidence="1">
    <location>
        <begin position="1"/>
        <end position="128"/>
    </location>
</feature>
<accession>A0A8X6LXZ8</accession>
<dbReference type="OrthoDB" id="6020750at2759"/>
<dbReference type="PANTHER" id="PTHR47331">
    <property type="entry name" value="PHD-TYPE DOMAIN-CONTAINING PROTEIN"/>
    <property type="match status" value="1"/>
</dbReference>
<dbReference type="GO" id="GO:0015074">
    <property type="term" value="P:DNA integration"/>
    <property type="evidence" value="ECO:0007669"/>
    <property type="project" value="InterPro"/>
</dbReference>
<dbReference type="Proteomes" id="UP000887116">
    <property type="component" value="Unassembled WGS sequence"/>
</dbReference>
<dbReference type="SUPFAM" id="SSF53098">
    <property type="entry name" value="Ribonuclease H-like"/>
    <property type="match status" value="1"/>
</dbReference>
<evidence type="ECO:0000313" key="2">
    <source>
        <dbReference type="EMBL" id="GFR24174.1"/>
    </source>
</evidence>
<dbReference type="InterPro" id="IPR036397">
    <property type="entry name" value="RNaseH_sf"/>
</dbReference>
<dbReference type="EMBL" id="BMAO01018537">
    <property type="protein sequence ID" value="GFR24174.1"/>
    <property type="molecule type" value="Genomic_DNA"/>
</dbReference>
<organism evidence="2 3">
    <name type="scientific">Trichonephila clavata</name>
    <name type="common">Joro spider</name>
    <name type="synonym">Nephila clavata</name>
    <dbReference type="NCBI Taxonomy" id="2740835"/>
    <lineage>
        <taxon>Eukaryota</taxon>
        <taxon>Metazoa</taxon>
        <taxon>Ecdysozoa</taxon>
        <taxon>Arthropoda</taxon>
        <taxon>Chelicerata</taxon>
        <taxon>Arachnida</taxon>
        <taxon>Araneae</taxon>
        <taxon>Araneomorphae</taxon>
        <taxon>Entelegynae</taxon>
        <taxon>Araneoidea</taxon>
        <taxon>Nephilidae</taxon>
        <taxon>Trichonephila</taxon>
    </lineage>
</organism>
<dbReference type="Gene3D" id="3.30.420.10">
    <property type="entry name" value="Ribonuclease H-like superfamily/Ribonuclease H"/>
    <property type="match status" value="1"/>
</dbReference>
<comment type="caution">
    <text evidence="2">The sequence shown here is derived from an EMBL/GenBank/DDBJ whole genome shotgun (WGS) entry which is preliminary data.</text>
</comment>
<evidence type="ECO:0000259" key="1">
    <source>
        <dbReference type="PROSITE" id="PS50994"/>
    </source>
</evidence>